<dbReference type="Gene3D" id="3.30.1490.20">
    <property type="entry name" value="ATP-grasp fold, A domain"/>
    <property type="match status" value="1"/>
</dbReference>
<dbReference type="Gene3D" id="3.40.50.261">
    <property type="entry name" value="Succinyl-CoA synthetase domains"/>
    <property type="match status" value="1"/>
</dbReference>
<evidence type="ECO:0000313" key="13">
    <source>
        <dbReference type="EMBL" id="NDV32151.1"/>
    </source>
</evidence>
<dbReference type="GO" id="GO:0042709">
    <property type="term" value="C:succinate-CoA ligase complex"/>
    <property type="evidence" value="ECO:0007669"/>
    <property type="project" value="TreeGrafter"/>
</dbReference>
<dbReference type="InterPro" id="IPR034722">
    <property type="entry name" value="Succ_CoA_betaG_euk"/>
</dbReference>
<dbReference type="InterPro" id="IPR013650">
    <property type="entry name" value="ATP-grasp_succ-CoA_synth-type"/>
</dbReference>
<evidence type="ECO:0000256" key="8">
    <source>
        <dbReference type="ARBA" id="ARBA00023134"/>
    </source>
</evidence>
<dbReference type="PANTHER" id="PTHR11815:SF10">
    <property type="entry name" value="SUCCINATE--COA LIGASE [GDP-FORMING] SUBUNIT BETA, MITOCHONDRIAL"/>
    <property type="match status" value="1"/>
</dbReference>
<dbReference type="EMBL" id="GIBP01003182">
    <property type="protein sequence ID" value="NDV32151.1"/>
    <property type="molecule type" value="Transcribed_RNA"/>
</dbReference>
<dbReference type="PANTHER" id="PTHR11815">
    <property type="entry name" value="SUCCINYL-COA SYNTHETASE BETA CHAIN"/>
    <property type="match status" value="1"/>
</dbReference>
<comment type="similarity">
    <text evidence="10">Belongs to the succinate/malate CoA ligase beta subunit family. GTP-specific subunit beta subfamily.</text>
</comment>
<comment type="subunit">
    <text evidence="9 10">Heterodimer of an alpha and a beta subunit. The beta subunit determines specificity for GTP.</text>
</comment>
<feature type="binding site" evidence="10">
    <location>
        <position position="215"/>
    </location>
    <ligand>
        <name>Mg(2+)</name>
        <dbReference type="ChEBI" id="CHEBI:18420"/>
    </ligand>
</feature>
<keyword evidence="6 10" id="KW-0460">Magnesium</keyword>
<dbReference type="GO" id="GO:0005524">
    <property type="term" value="F:ATP binding"/>
    <property type="evidence" value="ECO:0007669"/>
    <property type="project" value="InterPro"/>
</dbReference>
<dbReference type="PIRSF" id="PIRSF001554">
    <property type="entry name" value="SucCS_beta"/>
    <property type="match status" value="1"/>
</dbReference>
<dbReference type="GO" id="GO:0006104">
    <property type="term" value="P:succinyl-CoA metabolic process"/>
    <property type="evidence" value="ECO:0007669"/>
    <property type="project" value="InterPro"/>
</dbReference>
<dbReference type="GO" id="GO:0004776">
    <property type="term" value="F:succinate-CoA ligase (GDP-forming) activity"/>
    <property type="evidence" value="ECO:0007669"/>
    <property type="project" value="UniProtKB-EC"/>
</dbReference>
<dbReference type="SUPFAM" id="SSF56059">
    <property type="entry name" value="Glutathione synthetase ATP-binding domain-like"/>
    <property type="match status" value="1"/>
</dbReference>
<dbReference type="EC" id="6.2.1.4" evidence="10"/>
<dbReference type="GO" id="GO:0005525">
    <property type="term" value="F:GTP binding"/>
    <property type="evidence" value="ECO:0007669"/>
    <property type="project" value="UniProtKB-UniRule"/>
</dbReference>
<keyword evidence="2 10" id="KW-0816">Tricarboxylic acid cycle</keyword>
<organism evidence="13">
    <name type="scientific">Arcella intermedia</name>
    <dbReference type="NCBI Taxonomy" id="1963864"/>
    <lineage>
        <taxon>Eukaryota</taxon>
        <taxon>Amoebozoa</taxon>
        <taxon>Tubulinea</taxon>
        <taxon>Elardia</taxon>
        <taxon>Arcellinida</taxon>
        <taxon>Sphaerothecina</taxon>
        <taxon>Arcellidae</taxon>
        <taxon>Arcella</taxon>
    </lineage>
</organism>
<accession>A0A6B2L5E8</accession>
<feature type="site" description="Important for substrate specificity" evidence="10">
    <location>
        <position position="119"/>
    </location>
</feature>
<dbReference type="InterPro" id="IPR005811">
    <property type="entry name" value="SUCC_ACL_C"/>
</dbReference>
<reference evidence="13" key="1">
    <citation type="journal article" date="2020" name="J. Eukaryot. Microbiol.">
        <title>De novo Sequencing, Assembly and Annotation of the Transcriptome for the Free-Living Testate Amoeba Arcella intermedia.</title>
        <authorList>
            <person name="Ribeiro G.M."/>
            <person name="Porfirio-Sousa A.L."/>
            <person name="Maurer-Alcala X.X."/>
            <person name="Katz L.A."/>
            <person name="Lahr D.J.G."/>
        </authorList>
    </citation>
    <scope>NUCLEOTIDE SEQUENCE</scope>
</reference>
<feature type="binding site" evidence="10">
    <location>
        <begin position="337"/>
        <end position="339"/>
    </location>
    <ligand>
        <name>substrate</name>
        <note>ligand shared with subunit alpha</note>
    </ligand>
</feature>
<feature type="domain" description="ATP-grasp fold succinyl-CoA synthetase-type" evidence="12">
    <location>
        <begin position="10"/>
        <end position="218"/>
    </location>
</feature>
<dbReference type="HAMAP" id="MF_03221">
    <property type="entry name" value="Succ_CoA_betaG_euk"/>
    <property type="match status" value="1"/>
</dbReference>
<dbReference type="Pfam" id="PF08442">
    <property type="entry name" value="ATP-grasp_2"/>
    <property type="match status" value="1"/>
</dbReference>
<evidence type="ECO:0000256" key="6">
    <source>
        <dbReference type="ARBA" id="ARBA00022842"/>
    </source>
</evidence>
<dbReference type="InterPro" id="IPR013815">
    <property type="entry name" value="ATP_grasp_subdomain_1"/>
</dbReference>
<dbReference type="FunFam" id="3.30.470.20:FF:000002">
    <property type="entry name" value="Succinate--CoA ligase [ADP-forming] subunit beta"/>
    <property type="match status" value="1"/>
</dbReference>
<dbReference type="SUPFAM" id="SSF52210">
    <property type="entry name" value="Succinyl-CoA synthetase domains"/>
    <property type="match status" value="1"/>
</dbReference>
<evidence type="ECO:0000256" key="5">
    <source>
        <dbReference type="ARBA" id="ARBA00022741"/>
    </source>
</evidence>
<dbReference type="Pfam" id="PF00549">
    <property type="entry name" value="Ligase_CoA"/>
    <property type="match status" value="1"/>
</dbReference>
<name>A0A6B2L5E8_9EUKA</name>
<evidence type="ECO:0000259" key="12">
    <source>
        <dbReference type="Pfam" id="PF08442"/>
    </source>
</evidence>
<keyword evidence="7 10" id="KW-0496">Mitochondrion</keyword>
<keyword evidence="8 10" id="KW-0342">GTP-binding</keyword>
<evidence type="ECO:0000256" key="1">
    <source>
        <dbReference type="ARBA" id="ARBA00005064"/>
    </source>
</evidence>
<feature type="domain" description="ATP-citrate synthase/succinyl-CoA ligase C-terminal" evidence="11">
    <location>
        <begin position="278"/>
        <end position="398"/>
    </location>
</feature>
<evidence type="ECO:0000256" key="4">
    <source>
        <dbReference type="ARBA" id="ARBA00022723"/>
    </source>
</evidence>
<dbReference type="GO" id="GO:0000287">
    <property type="term" value="F:magnesium ion binding"/>
    <property type="evidence" value="ECO:0007669"/>
    <property type="project" value="UniProtKB-UniRule"/>
</dbReference>
<dbReference type="NCBIfam" id="TIGR01016">
    <property type="entry name" value="sucCoAbeta"/>
    <property type="match status" value="1"/>
</dbReference>
<dbReference type="Gene3D" id="3.30.470.20">
    <property type="entry name" value="ATP-grasp fold, B domain"/>
    <property type="match status" value="1"/>
</dbReference>
<dbReference type="InterPro" id="IPR016102">
    <property type="entry name" value="Succinyl-CoA_synth-like"/>
</dbReference>
<dbReference type="UniPathway" id="UPA00223">
    <property type="reaction ID" value="UER00999"/>
</dbReference>
<keyword evidence="3 10" id="KW-0436">Ligase</keyword>
<comment type="pathway">
    <text evidence="1 10">Carbohydrate metabolism; tricarboxylic acid cycle; succinate from succinyl-CoA (ligase route): step 1/1.</text>
</comment>
<keyword evidence="4 10" id="KW-0479">Metal-binding</keyword>
<comment type="subcellular location">
    <subcellularLocation>
        <location evidence="10">Mitochondrion</location>
    </subcellularLocation>
</comment>
<dbReference type="GO" id="GO:0004775">
    <property type="term" value="F:succinate-CoA ligase (ADP-forming) activity"/>
    <property type="evidence" value="ECO:0007669"/>
    <property type="project" value="UniProtKB-UniRule"/>
</dbReference>
<evidence type="ECO:0000256" key="3">
    <source>
        <dbReference type="ARBA" id="ARBA00022598"/>
    </source>
</evidence>
<feature type="binding site" evidence="10">
    <location>
        <position position="229"/>
    </location>
    <ligand>
        <name>Mg(2+)</name>
        <dbReference type="ChEBI" id="CHEBI:18420"/>
    </ligand>
</feature>
<dbReference type="GO" id="GO:0005739">
    <property type="term" value="C:mitochondrion"/>
    <property type="evidence" value="ECO:0007669"/>
    <property type="project" value="UniProtKB-SubCell"/>
</dbReference>
<sequence>MFDVQKRYLNLHEYQSKKLMDSFGVATQKWVLAHSPQEGVREARKNLRASELVVKAQILAGGRGKGKFNTGFHGGVHLCNTAEEAGSLVEQMVGNRLVTKQTSAEGVEVRSVMIAESINIKRELYVSILMDRAYGGPVIVYSPMGGMDIEEVAHKHPEAIFKEAVDIEKGPNTEQLKKIAKQLQFTPDKIDEAAHQLARLYEMFINLDCTQVEVNPFAETDEGKIICCDAKMNFDDNAAFRQKDIFNLHDSSEDDPREVQAQLFSLNYIGMEGNIGCMVNGAGLAMATMDIIKLYHGEPANFLDVGGGATEKQVTEAFKILTSDKRVKAILVNIFGGIMRCDIIASGVVAAARKIKIGIPVVVRLAGTNEALGKKILNESGLNFITADDLDDAAQKAVATLSKK</sequence>
<feature type="site" description="Important for substrate specificity" evidence="10">
    <location>
        <position position="51"/>
    </location>
</feature>
<comment type="catalytic activity">
    <reaction evidence="10">
        <text>GTP + succinate + CoA = succinyl-CoA + GDP + phosphate</text>
        <dbReference type="Rhea" id="RHEA:22120"/>
        <dbReference type="ChEBI" id="CHEBI:30031"/>
        <dbReference type="ChEBI" id="CHEBI:37565"/>
        <dbReference type="ChEBI" id="CHEBI:43474"/>
        <dbReference type="ChEBI" id="CHEBI:57287"/>
        <dbReference type="ChEBI" id="CHEBI:57292"/>
        <dbReference type="ChEBI" id="CHEBI:58189"/>
        <dbReference type="EC" id="6.2.1.4"/>
    </reaction>
</comment>
<evidence type="ECO:0000256" key="2">
    <source>
        <dbReference type="ARBA" id="ARBA00022532"/>
    </source>
</evidence>
<feature type="binding site" evidence="10">
    <location>
        <position position="280"/>
    </location>
    <ligand>
        <name>substrate</name>
        <note>ligand shared with subunit alpha</note>
    </ligand>
</feature>
<dbReference type="GO" id="GO:0006099">
    <property type="term" value="P:tricarboxylic acid cycle"/>
    <property type="evidence" value="ECO:0007669"/>
    <property type="project" value="UniProtKB-UniRule"/>
</dbReference>
<dbReference type="InterPro" id="IPR005809">
    <property type="entry name" value="Succ_CoA_ligase-like_bsu"/>
</dbReference>
<evidence type="ECO:0000256" key="9">
    <source>
        <dbReference type="ARBA" id="ARBA00063570"/>
    </source>
</evidence>
<evidence type="ECO:0000259" key="11">
    <source>
        <dbReference type="Pfam" id="PF00549"/>
    </source>
</evidence>
<comment type="function">
    <text evidence="10">GTP-specific succinyl-CoA synthetase functions in the citric acid cycle (TCA), coupling the hydrolysis of succinyl-CoA to the synthesis of GTP and thus represents the only step of substrate-level phosphorylation in the TCA. The beta subunit provides nucleotide specificity of the enzyme and binds the substrate succinate, while the binding sites for coenzyme A and phosphate are found in the alpha subunit.</text>
</comment>
<feature type="binding site" evidence="10">
    <location>
        <position position="28"/>
    </location>
    <ligand>
        <name>GTP</name>
        <dbReference type="ChEBI" id="CHEBI:37565"/>
    </ligand>
</feature>
<feature type="binding site" evidence="10">
    <location>
        <position position="118"/>
    </location>
    <ligand>
        <name>GTP</name>
        <dbReference type="ChEBI" id="CHEBI:37565"/>
    </ligand>
</feature>
<dbReference type="PROSITE" id="PS01217">
    <property type="entry name" value="SUCCINYL_COA_LIG_3"/>
    <property type="match status" value="1"/>
</dbReference>
<proteinExistence type="inferred from homology"/>
<feature type="binding site" evidence="10">
    <location>
        <begin position="62"/>
        <end position="64"/>
    </location>
    <ligand>
        <name>GTP</name>
        <dbReference type="ChEBI" id="CHEBI:37565"/>
    </ligand>
</feature>
<dbReference type="HAMAP" id="MF_00558">
    <property type="entry name" value="Succ_CoA_beta"/>
    <property type="match status" value="1"/>
</dbReference>
<comment type="cofactor">
    <cofactor evidence="10">
        <name>Mg(2+)</name>
        <dbReference type="ChEBI" id="CHEBI:18420"/>
    </cofactor>
    <text evidence="10">Binds 1 Mg(2+) ion per subunit.</text>
</comment>
<dbReference type="AlphaFoldDB" id="A0A6B2L5E8"/>
<dbReference type="FunFam" id="3.40.50.261:FF:000001">
    <property type="entry name" value="Succinate--CoA ligase [ADP-forming] subunit beta"/>
    <property type="match status" value="1"/>
</dbReference>
<dbReference type="InterPro" id="IPR017866">
    <property type="entry name" value="Succ-CoA_synthase_bsu_CS"/>
</dbReference>
<evidence type="ECO:0000256" key="7">
    <source>
        <dbReference type="ARBA" id="ARBA00023128"/>
    </source>
</evidence>
<evidence type="ECO:0000256" key="10">
    <source>
        <dbReference type="HAMAP-Rule" id="MF_03221"/>
    </source>
</evidence>
<dbReference type="NCBIfam" id="NF001913">
    <property type="entry name" value="PRK00696.1"/>
    <property type="match status" value="1"/>
</dbReference>
<dbReference type="FunFam" id="3.30.1490.20:FF:000004">
    <property type="entry name" value="Succinate--CoA ligase [ADP-forming] subunit beta, mitochondrial"/>
    <property type="match status" value="1"/>
</dbReference>
<protein>
    <recommendedName>
        <fullName evidence="10">Succinate--CoA ligase [GDP-forming] subunit beta, mitochondrial</fullName>
        <ecNumber evidence="10">6.2.1.4</ecNumber>
    </recommendedName>
    <alternativeName>
        <fullName evidence="10">GTP-specific succinyl-CoA synthetase subunit beta</fullName>
        <shortName evidence="10">G-SCS</shortName>
        <shortName evidence="10">GTPSCS</shortName>
    </alternativeName>
    <alternativeName>
        <fullName evidence="10">Succinyl-CoA synthetase beta-G chain</fullName>
        <shortName evidence="10">SCS-betaG</shortName>
    </alternativeName>
</protein>
<keyword evidence="5 10" id="KW-0547">Nucleotide-binding</keyword>